<name>A0A7Y9I8D5_9ACTN</name>
<evidence type="ECO:0000313" key="1">
    <source>
        <dbReference type="EMBL" id="NYE71903.1"/>
    </source>
</evidence>
<accession>A0A7Y9I8D5</accession>
<dbReference type="AlphaFoldDB" id="A0A7Y9I8D5"/>
<dbReference type="RefSeq" id="WP_179752370.1">
    <property type="nucleotide sequence ID" value="NZ_JACCBU010000001.1"/>
</dbReference>
<dbReference type="EMBL" id="JACCBU010000001">
    <property type="protein sequence ID" value="NYE71903.1"/>
    <property type="molecule type" value="Genomic_DNA"/>
</dbReference>
<keyword evidence="2" id="KW-1185">Reference proteome</keyword>
<sequence length="200" mass="21752">MTVTNAADTGGGAGLNAWVDESMRIVGDSGDYILAAAVGDPTALDAVRDTLRGLLKGRQVRLHWHTENNRRRADLASAVGCFDLASIVVVGTPMVRAKQERARRKCLERLLHELDQLGVERVYTEARSPRLNVRDQRMVDALRVRGVIGESLRVEIGRPTEEPMLWVPDIVAGAVAGSRAGAADLVAPLRQVLTEIQVTL</sequence>
<proteinExistence type="predicted"/>
<evidence type="ECO:0000313" key="2">
    <source>
        <dbReference type="Proteomes" id="UP000569914"/>
    </source>
</evidence>
<comment type="caution">
    <text evidence="1">The sequence shown here is derived from an EMBL/GenBank/DDBJ whole genome shotgun (WGS) entry which is preliminary data.</text>
</comment>
<reference evidence="1 2" key="1">
    <citation type="submission" date="2020-07" db="EMBL/GenBank/DDBJ databases">
        <title>Sequencing the genomes of 1000 actinobacteria strains.</title>
        <authorList>
            <person name="Klenk H.-P."/>
        </authorList>
    </citation>
    <scope>NUCLEOTIDE SEQUENCE [LARGE SCALE GENOMIC DNA]</scope>
    <source>
        <strain evidence="1 2">DSM 22083</strain>
    </source>
</reference>
<protein>
    <submittedName>
        <fullName evidence="1">Uncharacterized protein</fullName>
    </submittedName>
</protein>
<organism evidence="1 2">
    <name type="scientific">Microlunatus parietis</name>
    <dbReference type="NCBI Taxonomy" id="682979"/>
    <lineage>
        <taxon>Bacteria</taxon>
        <taxon>Bacillati</taxon>
        <taxon>Actinomycetota</taxon>
        <taxon>Actinomycetes</taxon>
        <taxon>Propionibacteriales</taxon>
        <taxon>Propionibacteriaceae</taxon>
        <taxon>Microlunatus</taxon>
    </lineage>
</organism>
<dbReference type="Proteomes" id="UP000569914">
    <property type="component" value="Unassembled WGS sequence"/>
</dbReference>
<gene>
    <name evidence="1" type="ORF">BKA15_003232</name>
</gene>